<dbReference type="Proteomes" id="UP001209076">
    <property type="component" value="Unassembled WGS sequence"/>
</dbReference>
<dbReference type="EMBL" id="JAOEGN010000014">
    <property type="protein sequence ID" value="MCU0105465.1"/>
    <property type="molecule type" value="Genomic_DNA"/>
</dbReference>
<sequence>MNQIVIKDHQVQGSLPKGIQFDEQVLTIQKNQTFEEPIKITLKDDNNESLEIVVGESAEVKIILEIASADINPNTYNIKLTGKPNAKVNYLLVCDLASKNANLQHYFVAEKDTQMELIGGFVSNVINAKMNARLVGQGANVNLRAVAISSTDNNQVIDIEIVHAAPNSTGAMHNIAIANANGRVILNGVEKILKGMKQADAYQSLKGIIASDTAVIEVNPILLIDEYDVKAGHGATIGKLDENSVYYLMSRGLERKDAERLMINGFLNPIISEISDEPLKERFVSLVNQRL</sequence>
<dbReference type="RefSeq" id="WP_262096777.1">
    <property type="nucleotide sequence ID" value="NZ_JAOEGN010000014.1"/>
</dbReference>
<organism evidence="2 3">
    <name type="scientific">Paracholeplasma vituli</name>
    <dbReference type="NCBI Taxonomy" id="69473"/>
    <lineage>
        <taxon>Bacteria</taxon>
        <taxon>Bacillati</taxon>
        <taxon>Mycoplasmatota</taxon>
        <taxon>Mollicutes</taxon>
        <taxon>Acholeplasmatales</taxon>
        <taxon>Acholeplasmataceae</taxon>
        <taxon>Paracholeplasma</taxon>
    </lineage>
</organism>
<evidence type="ECO:0000313" key="2">
    <source>
        <dbReference type="EMBL" id="MCU0105465.1"/>
    </source>
</evidence>
<dbReference type="InterPro" id="IPR037284">
    <property type="entry name" value="SUF_FeS_clus_asmbl_SufBD_sf"/>
</dbReference>
<dbReference type="PANTHER" id="PTHR43575:SF1">
    <property type="entry name" value="PROTEIN ABCI7, CHLOROPLASTIC"/>
    <property type="match status" value="1"/>
</dbReference>
<keyword evidence="3" id="KW-1185">Reference proteome</keyword>
<protein>
    <submittedName>
        <fullName evidence="2">SufD family Fe-S cluster assembly protein</fullName>
    </submittedName>
</protein>
<reference evidence="3" key="1">
    <citation type="submission" date="2023-07" db="EMBL/GenBank/DDBJ databases">
        <title>Novel Mycoplasma species identified in domestic and wild animals.</title>
        <authorList>
            <person name="Volokhov D.V."/>
            <person name="Furtak V.A."/>
            <person name="Zagorodnyaya T.A."/>
        </authorList>
    </citation>
    <scope>NUCLEOTIDE SEQUENCE [LARGE SCALE GENOMIC DNA]</scope>
    <source>
        <strain evidence="3">92-19</strain>
    </source>
</reference>
<dbReference type="SUPFAM" id="SSF101960">
    <property type="entry name" value="Stabilizer of iron transporter SufD"/>
    <property type="match status" value="1"/>
</dbReference>
<evidence type="ECO:0000313" key="3">
    <source>
        <dbReference type="Proteomes" id="UP001209076"/>
    </source>
</evidence>
<proteinExistence type="predicted"/>
<feature type="domain" description="SUF system FeS cluster assembly SufBD core" evidence="1">
    <location>
        <begin position="48"/>
        <end position="266"/>
    </location>
</feature>
<name>A0ABT2PWY3_9MOLU</name>
<gene>
    <name evidence="2" type="ORF">N7603_07320</name>
</gene>
<dbReference type="PANTHER" id="PTHR43575">
    <property type="entry name" value="PROTEIN ABCI7, CHLOROPLASTIC"/>
    <property type="match status" value="1"/>
</dbReference>
<evidence type="ECO:0000259" key="1">
    <source>
        <dbReference type="Pfam" id="PF01458"/>
    </source>
</evidence>
<accession>A0ABT2PWY3</accession>
<dbReference type="InterPro" id="IPR000825">
    <property type="entry name" value="SUF_FeS_clus_asmbl_SufBD_core"/>
</dbReference>
<dbReference type="InterPro" id="IPR055346">
    <property type="entry name" value="Fe-S_cluster_assembly_SufBD"/>
</dbReference>
<dbReference type="Pfam" id="PF01458">
    <property type="entry name" value="SUFBD_core"/>
    <property type="match status" value="1"/>
</dbReference>
<comment type="caution">
    <text evidence="2">The sequence shown here is derived from an EMBL/GenBank/DDBJ whole genome shotgun (WGS) entry which is preliminary data.</text>
</comment>